<dbReference type="EMBL" id="PYOJ01000004">
    <property type="protein sequence ID" value="PSV92345.1"/>
    <property type="molecule type" value="Genomic_DNA"/>
</dbReference>
<feature type="chain" id="PRO_5015036196" description="Lipoprotein" evidence="1">
    <location>
        <begin position="20"/>
        <end position="210"/>
    </location>
</feature>
<gene>
    <name evidence="2" type="ORF">CTM89_05255</name>
</gene>
<reference evidence="2 3" key="1">
    <citation type="submission" date="2018-03" db="EMBL/GenBank/DDBJ databases">
        <title>Whole genome sequencing of Histamine producing bacteria.</title>
        <authorList>
            <person name="Butler K."/>
        </authorList>
    </citation>
    <scope>NUCLEOTIDE SEQUENCE [LARGE SCALE GENOMIC DNA]</scope>
    <source>
        <strain evidence="2 3">ATCC 33979</strain>
    </source>
</reference>
<accession>A0A0D8MRQ7</accession>
<protein>
    <recommendedName>
        <fullName evidence="4">Lipoprotein</fullName>
    </recommendedName>
</protein>
<evidence type="ECO:0000313" key="2">
    <source>
        <dbReference type="EMBL" id="PSV92345.1"/>
    </source>
</evidence>
<evidence type="ECO:0000256" key="1">
    <source>
        <dbReference type="SAM" id="SignalP"/>
    </source>
</evidence>
<evidence type="ECO:0008006" key="4">
    <source>
        <dbReference type="Google" id="ProtNLM"/>
    </source>
</evidence>
<keyword evidence="1" id="KW-0732">Signal</keyword>
<organism evidence="2 3">
    <name type="scientific">Photobacterium leiognathi</name>
    <dbReference type="NCBI Taxonomy" id="553611"/>
    <lineage>
        <taxon>Bacteria</taxon>
        <taxon>Pseudomonadati</taxon>
        <taxon>Pseudomonadota</taxon>
        <taxon>Gammaproteobacteria</taxon>
        <taxon>Vibrionales</taxon>
        <taxon>Vibrionaceae</taxon>
        <taxon>Photobacterium</taxon>
    </lineage>
</organism>
<proteinExistence type="predicted"/>
<feature type="signal peptide" evidence="1">
    <location>
        <begin position="1"/>
        <end position="19"/>
    </location>
</feature>
<dbReference type="PROSITE" id="PS51257">
    <property type="entry name" value="PROKAR_LIPOPROTEIN"/>
    <property type="match status" value="1"/>
</dbReference>
<dbReference type="AlphaFoldDB" id="A0A0D8MRQ7"/>
<dbReference type="OrthoDB" id="5823135at2"/>
<dbReference type="Proteomes" id="UP000240410">
    <property type="component" value="Unassembled WGS sequence"/>
</dbReference>
<sequence length="210" mass="22758">MKKLCLAAMVATVLVGCNAGDEVVEHGGIDINNMSQADLQGYADVTADAVTVVARAAQDCATGLAVGNTNQCDIPEIQGNIDIAVAKGSVKVERQQNEIIIHTPTAMQFTTHNAITNGEVITLSFNNTTDDDYIMTMNDYGQIMFKGMLINTAESNAKYWSTEAKAPFTYKYDANTVHPYLTKGNGVITGKDNQHFNWYADDEGHISVAR</sequence>
<evidence type="ECO:0000313" key="3">
    <source>
        <dbReference type="Proteomes" id="UP000240410"/>
    </source>
</evidence>
<name>A0A0D8MRQ7_PHOLE</name>
<comment type="caution">
    <text evidence="2">The sequence shown here is derived from an EMBL/GenBank/DDBJ whole genome shotgun (WGS) entry which is preliminary data.</text>
</comment>
<dbReference type="RefSeq" id="WP_045070884.1">
    <property type="nucleotide sequence ID" value="NZ_JZSL01000038.1"/>
</dbReference>